<feature type="transmembrane region" description="Helical" evidence="6">
    <location>
        <begin position="46"/>
        <end position="68"/>
    </location>
</feature>
<evidence type="ECO:0000256" key="1">
    <source>
        <dbReference type="ARBA" id="ARBA00004651"/>
    </source>
</evidence>
<dbReference type="Proteomes" id="UP000198844">
    <property type="component" value="Unassembled WGS sequence"/>
</dbReference>
<dbReference type="InterPro" id="IPR036259">
    <property type="entry name" value="MFS_trans_sf"/>
</dbReference>
<dbReference type="InterPro" id="IPR020846">
    <property type="entry name" value="MFS_dom"/>
</dbReference>
<name>A0A1I7DAK6_9BURK</name>
<evidence type="ECO:0000313" key="8">
    <source>
        <dbReference type="EMBL" id="SFU08667.1"/>
    </source>
</evidence>
<feature type="transmembrane region" description="Helical" evidence="6">
    <location>
        <begin position="234"/>
        <end position="255"/>
    </location>
</feature>
<evidence type="ECO:0000256" key="6">
    <source>
        <dbReference type="SAM" id="Phobius"/>
    </source>
</evidence>
<dbReference type="PROSITE" id="PS50850">
    <property type="entry name" value="MFS"/>
    <property type="match status" value="1"/>
</dbReference>
<feature type="transmembrane region" description="Helical" evidence="6">
    <location>
        <begin position="396"/>
        <end position="418"/>
    </location>
</feature>
<feature type="transmembrane region" description="Helical" evidence="6">
    <location>
        <begin position="367"/>
        <end position="390"/>
    </location>
</feature>
<feature type="transmembrane region" description="Helical" evidence="6">
    <location>
        <begin position="275"/>
        <end position="296"/>
    </location>
</feature>
<protein>
    <submittedName>
        <fullName evidence="8">Sugar phosphate permease</fullName>
    </submittedName>
</protein>
<dbReference type="GO" id="GO:0005886">
    <property type="term" value="C:plasma membrane"/>
    <property type="evidence" value="ECO:0007669"/>
    <property type="project" value="UniProtKB-SubCell"/>
</dbReference>
<evidence type="ECO:0000256" key="5">
    <source>
        <dbReference type="ARBA" id="ARBA00023136"/>
    </source>
</evidence>
<comment type="subcellular location">
    <subcellularLocation>
        <location evidence="1">Cell membrane</location>
        <topology evidence="1">Multi-pass membrane protein</topology>
    </subcellularLocation>
</comment>
<accession>A0A1I7DAK6</accession>
<sequence length="435" mass="46441">MKHHYRWFIGLLLFFTGALNYLDRAAMSVAAPLIKHDLGFNDAEMGVLFSAFFVGYCVFCFVGGWCADRFGPRRVFAIAAAVWSFFCGATALMSSFAQLLVVRVLFGIGEGPMGTTTNKSIANWFPRNEAGRAVGLTAIGQPLGAALAAPLVGLLAVNFSWRIAFVATGFLGLVWLVAWLVFFRDTPAQHPCVSEQERALIQCSRAQLRVVASPVADDANEIHGVWHYVLSTRVLAVAFAFFSFNYVLYFLLSWLPSYLTDFQHLDIRHMAVVGAIPWLGASIGLALGGVASDWLTKRTGNALRSRKGVIVVGLCGSAACVLMASRVATVTPAVALIAAAALLAFMTPQTCWVLIQEIVPGSRVGAAGGFVHLLANLAGILAPGLTGWLVQYGGGYRVAFCFAATLAAAGALGVIVLLRPFNASHKRSADGTVAM</sequence>
<dbReference type="Pfam" id="PF07690">
    <property type="entry name" value="MFS_1"/>
    <property type="match status" value="2"/>
</dbReference>
<evidence type="ECO:0000313" key="9">
    <source>
        <dbReference type="Proteomes" id="UP000198844"/>
    </source>
</evidence>
<dbReference type="InterPro" id="IPR000849">
    <property type="entry name" value="Sugar_P_transporter"/>
</dbReference>
<dbReference type="OrthoDB" id="8596007at2"/>
<dbReference type="InterPro" id="IPR011701">
    <property type="entry name" value="MFS"/>
</dbReference>
<dbReference type="InterPro" id="IPR050382">
    <property type="entry name" value="MFS_Na/Anion_cotransporter"/>
</dbReference>
<gene>
    <name evidence="8" type="ORF">SAMN05192563_100993</name>
</gene>
<dbReference type="RefSeq" id="WP_093635234.1">
    <property type="nucleotide sequence ID" value="NZ_FPBH01000009.1"/>
</dbReference>
<dbReference type="PANTHER" id="PTHR11662">
    <property type="entry name" value="SOLUTE CARRIER FAMILY 17"/>
    <property type="match status" value="1"/>
</dbReference>
<dbReference type="AlphaFoldDB" id="A0A1I7DAK6"/>
<keyword evidence="4 6" id="KW-1133">Transmembrane helix</keyword>
<organism evidence="8 9">
    <name type="scientific">Paraburkholderia aspalathi</name>
    <dbReference type="NCBI Taxonomy" id="1324617"/>
    <lineage>
        <taxon>Bacteria</taxon>
        <taxon>Pseudomonadati</taxon>
        <taxon>Pseudomonadota</taxon>
        <taxon>Betaproteobacteria</taxon>
        <taxon>Burkholderiales</taxon>
        <taxon>Burkholderiaceae</taxon>
        <taxon>Paraburkholderia</taxon>
    </lineage>
</organism>
<feature type="domain" description="Major facilitator superfamily (MFS) profile" evidence="7">
    <location>
        <begin position="9"/>
        <end position="422"/>
    </location>
</feature>
<dbReference type="CDD" id="cd17319">
    <property type="entry name" value="MFS_ExuT_GudP_like"/>
    <property type="match status" value="1"/>
</dbReference>
<proteinExistence type="predicted"/>
<evidence type="ECO:0000256" key="3">
    <source>
        <dbReference type="ARBA" id="ARBA00022692"/>
    </source>
</evidence>
<evidence type="ECO:0000256" key="2">
    <source>
        <dbReference type="ARBA" id="ARBA00022475"/>
    </source>
</evidence>
<keyword evidence="5 6" id="KW-0472">Membrane</keyword>
<evidence type="ECO:0000256" key="4">
    <source>
        <dbReference type="ARBA" id="ARBA00022989"/>
    </source>
</evidence>
<reference evidence="8 9" key="1">
    <citation type="submission" date="2016-10" db="EMBL/GenBank/DDBJ databases">
        <authorList>
            <person name="de Groot N.N."/>
        </authorList>
    </citation>
    <scope>NUCLEOTIDE SEQUENCE [LARGE SCALE GENOMIC DNA]</scope>
    <source>
        <strain evidence="8 9">LMG 27731</strain>
    </source>
</reference>
<dbReference type="PIRSF" id="PIRSF002808">
    <property type="entry name" value="Hexose_phosphate_transp"/>
    <property type="match status" value="1"/>
</dbReference>
<dbReference type="SUPFAM" id="SSF103473">
    <property type="entry name" value="MFS general substrate transporter"/>
    <property type="match status" value="1"/>
</dbReference>
<evidence type="ECO:0000259" key="7">
    <source>
        <dbReference type="PROSITE" id="PS50850"/>
    </source>
</evidence>
<feature type="transmembrane region" description="Helical" evidence="6">
    <location>
        <begin position="308"/>
        <end position="328"/>
    </location>
</feature>
<dbReference type="Gene3D" id="1.20.1250.20">
    <property type="entry name" value="MFS general substrate transporter like domains"/>
    <property type="match status" value="2"/>
</dbReference>
<dbReference type="PANTHER" id="PTHR11662:SF399">
    <property type="entry name" value="FI19708P1-RELATED"/>
    <property type="match status" value="1"/>
</dbReference>
<feature type="transmembrane region" description="Helical" evidence="6">
    <location>
        <begin position="334"/>
        <end position="355"/>
    </location>
</feature>
<keyword evidence="3 6" id="KW-0812">Transmembrane</keyword>
<keyword evidence="2" id="KW-1003">Cell membrane</keyword>
<feature type="transmembrane region" description="Helical" evidence="6">
    <location>
        <begin position="75"/>
        <end position="97"/>
    </location>
</feature>
<dbReference type="GO" id="GO:0022857">
    <property type="term" value="F:transmembrane transporter activity"/>
    <property type="evidence" value="ECO:0007669"/>
    <property type="project" value="InterPro"/>
</dbReference>
<dbReference type="EMBL" id="FPBH01000009">
    <property type="protein sequence ID" value="SFU08667.1"/>
    <property type="molecule type" value="Genomic_DNA"/>
</dbReference>
<feature type="transmembrane region" description="Helical" evidence="6">
    <location>
        <begin position="159"/>
        <end position="182"/>
    </location>
</feature>